<dbReference type="AlphaFoldDB" id="A0A2H0YQN4"/>
<gene>
    <name evidence="2" type="ORF">COT26_01450</name>
</gene>
<feature type="transmembrane region" description="Helical" evidence="1">
    <location>
        <begin position="6"/>
        <end position="34"/>
    </location>
</feature>
<dbReference type="Proteomes" id="UP000236845">
    <property type="component" value="Unassembled WGS sequence"/>
</dbReference>
<proteinExistence type="predicted"/>
<evidence type="ECO:0000313" key="3">
    <source>
        <dbReference type="Proteomes" id="UP000236845"/>
    </source>
</evidence>
<protein>
    <recommendedName>
        <fullName evidence="4">DUF3307 domain-containing protein</fullName>
    </recommendedName>
</protein>
<organism evidence="2 3">
    <name type="scientific">Candidatus Kerfeldbacteria bacterium CG08_land_8_20_14_0_20_43_14</name>
    <dbReference type="NCBI Taxonomy" id="2014246"/>
    <lineage>
        <taxon>Bacteria</taxon>
        <taxon>Candidatus Kerfeldiibacteriota</taxon>
    </lineage>
</organism>
<evidence type="ECO:0000313" key="2">
    <source>
        <dbReference type="EMBL" id="PIS40770.1"/>
    </source>
</evidence>
<evidence type="ECO:0008006" key="4">
    <source>
        <dbReference type="Google" id="ProtNLM"/>
    </source>
</evidence>
<keyword evidence="1" id="KW-0472">Membrane</keyword>
<evidence type="ECO:0000256" key="1">
    <source>
        <dbReference type="SAM" id="Phobius"/>
    </source>
</evidence>
<dbReference type="EMBL" id="PEXW01000031">
    <property type="protein sequence ID" value="PIS40770.1"/>
    <property type="molecule type" value="Genomic_DNA"/>
</dbReference>
<feature type="transmembrane region" description="Helical" evidence="1">
    <location>
        <begin position="149"/>
        <end position="170"/>
    </location>
</feature>
<comment type="caution">
    <text evidence="2">The sequence shown here is derived from an EMBL/GenBank/DDBJ whole genome shotgun (WGS) entry which is preliminary data.</text>
</comment>
<accession>A0A2H0YQN4</accession>
<sequence>MLLSTHALAGIVISQHINNVPAVFGLSIIAHYLMDMIPHGDEGLSQWIKRRPFRGFFITILTEIALLYVFIFTLHFKGTWPRPEIALAGLIGGILPDIIWSSYDLYRNFILKHFPRSKKIIQDVFRLESFFEHHNRLHKWFHEAIERKISFPAGVFIQAAIVFGLLLLSVKTP</sequence>
<keyword evidence="1" id="KW-1133">Transmembrane helix</keyword>
<feature type="transmembrane region" description="Helical" evidence="1">
    <location>
        <begin position="55"/>
        <end position="73"/>
    </location>
</feature>
<keyword evidence="1" id="KW-0812">Transmembrane</keyword>
<feature type="transmembrane region" description="Helical" evidence="1">
    <location>
        <begin position="85"/>
        <end position="106"/>
    </location>
</feature>
<reference evidence="3" key="1">
    <citation type="submission" date="2017-09" db="EMBL/GenBank/DDBJ databases">
        <title>Depth-based differentiation of microbial function through sediment-hosted aquifers and enrichment of novel symbionts in the deep terrestrial subsurface.</title>
        <authorList>
            <person name="Probst A.J."/>
            <person name="Ladd B."/>
            <person name="Jarett J.K."/>
            <person name="Geller-Mcgrath D.E."/>
            <person name="Sieber C.M.K."/>
            <person name="Emerson J.B."/>
            <person name="Anantharaman K."/>
            <person name="Thomas B.C."/>
            <person name="Malmstrom R."/>
            <person name="Stieglmeier M."/>
            <person name="Klingl A."/>
            <person name="Woyke T."/>
            <person name="Ryan C.M."/>
            <person name="Banfield J.F."/>
        </authorList>
    </citation>
    <scope>NUCLEOTIDE SEQUENCE [LARGE SCALE GENOMIC DNA]</scope>
</reference>
<name>A0A2H0YQN4_9BACT</name>